<organism evidence="1 2">
    <name type="scientific">Chitinophaga fulva</name>
    <dbReference type="NCBI Taxonomy" id="2728842"/>
    <lineage>
        <taxon>Bacteria</taxon>
        <taxon>Pseudomonadati</taxon>
        <taxon>Bacteroidota</taxon>
        <taxon>Chitinophagia</taxon>
        <taxon>Chitinophagales</taxon>
        <taxon>Chitinophagaceae</taxon>
        <taxon>Chitinophaga</taxon>
    </lineage>
</organism>
<sequence>MLLVFPVKLLLSQNTVSVRGFVKGSSGAPVAGAAVSVVTENGAGLVFGQSDTKGFFDCKFESSKEKVFIKITAMGYFPATVPIAVTVTEAYNVTLNKRPTELPEVTVKSNKKISLSSDTLKYNVNAFKDKNDRVIGDLIGRLPGIQIDEKGAISYNGKPITNVYIDGNNILDGRYRIATDNVPVDAVTQVQVIERDQPIKALNGYVVANNTSLNLQLAKAAKATFVNNAVAGAGNESYVGELSSLMFKRKILSINTLKTNNTGKNLLNENEEVGVSFDNNEATLKKSQSYLSMGSETAPAMMDEKYYLKNNDNAINTHTLFKLKQDWGLRINIAGLQLKRKYGTDISTSYFFPGADTISYDEKQDNIYQLHQWQIGAQLEKNSKSAYVKSISRLDIPKWDRTGATIQNGQMLNQRQPTKNTSISNETVLIKALGTQNILQYSSILQYYTANENLTVLPGVHKDIINDSIDYIKLDQQVHSTNTYIDQSVTFKTKLSQWVFSVSAGLSYHANRLQTDLYKTDSSYAATAAGPSFKNDIAFHTRMLYGKLSAIYPLKKGSFTIATTPGYCRVDYTLPTGAAIEKSYFLLNPLAQFTTKTGRYGEVSARYAQQAMPGQVSDIYTGSILENYRSFNANTTPLPKTDMNSYSFRYSYRQPLQILFYYINLSYNRTRQNYIKAYTLDSGITRSTAMDFKNIADGYTLGSGVSKYIFGIAASVSANGSAGLQKGNNYYNNAILAYHAYNASLSVSAEKKLFQKGTLSLTGEKRLFINEQGKGNKAESKNRTALTRLNAKWRQQLNDRLSYNASYQLVAYHQSGWQPVNSHFLDAEIRYALPKQKSYFEFQCTNLLNQRLYTQVSTTAGQVSTAVVPLRQRTFLLRYVFTF</sequence>
<evidence type="ECO:0000313" key="2">
    <source>
        <dbReference type="Proteomes" id="UP000583266"/>
    </source>
</evidence>
<dbReference type="SUPFAM" id="SSF56935">
    <property type="entry name" value="Porins"/>
    <property type="match status" value="1"/>
</dbReference>
<dbReference type="GO" id="GO:0004180">
    <property type="term" value="F:carboxypeptidase activity"/>
    <property type="evidence" value="ECO:0007669"/>
    <property type="project" value="UniProtKB-KW"/>
</dbReference>
<dbReference type="InterPro" id="IPR008969">
    <property type="entry name" value="CarboxyPept-like_regulatory"/>
</dbReference>
<dbReference type="Gene3D" id="2.60.40.1120">
    <property type="entry name" value="Carboxypeptidase-like, regulatory domain"/>
    <property type="match status" value="1"/>
</dbReference>
<name>A0A848GIT0_9BACT</name>
<keyword evidence="2" id="KW-1185">Reference proteome</keyword>
<dbReference type="Proteomes" id="UP000583266">
    <property type="component" value="Unassembled WGS sequence"/>
</dbReference>
<dbReference type="SUPFAM" id="SSF49464">
    <property type="entry name" value="Carboxypeptidase regulatory domain-like"/>
    <property type="match status" value="1"/>
</dbReference>
<keyword evidence="1" id="KW-0378">Hydrolase</keyword>
<reference evidence="1 2" key="1">
    <citation type="submission" date="2020-04" db="EMBL/GenBank/DDBJ databases">
        <title>Chitinophaga sp. G-6-1-13 sp. nov., isolated from soil.</title>
        <authorList>
            <person name="Dahal R.H."/>
            <person name="Chaudhary D.K."/>
        </authorList>
    </citation>
    <scope>NUCLEOTIDE SEQUENCE [LARGE SCALE GENOMIC DNA]</scope>
    <source>
        <strain evidence="1 2">G-6-1-13</strain>
    </source>
</reference>
<evidence type="ECO:0000313" key="1">
    <source>
        <dbReference type="EMBL" id="NML36813.1"/>
    </source>
</evidence>
<accession>A0A848GIT0</accession>
<proteinExistence type="predicted"/>
<keyword evidence="1" id="KW-0645">Protease</keyword>
<dbReference type="EMBL" id="JABBGC010000001">
    <property type="protein sequence ID" value="NML36813.1"/>
    <property type="molecule type" value="Genomic_DNA"/>
</dbReference>
<protein>
    <submittedName>
        <fullName evidence="1">Carboxypeptidase regulatory-like domain-containing protein</fullName>
    </submittedName>
</protein>
<comment type="caution">
    <text evidence="1">The sequence shown here is derived from an EMBL/GenBank/DDBJ whole genome shotgun (WGS) entry which is preliminary data.</text>
</comment>
<dbReference type="AlphaFoldDB" id="A0A848GIT0"/>
<gene>
    <name evidence="1" type="ORF">HHL17_06355</name>
</gene>
<keyword evidence="1" id="KW-0121">Carboxypeptidase</keyword>